<organism evidence="1 2">
    <name type="scientific">Mesobacillus maritimus</name>
    <dbReference type="NCBI Taxonomy" id="1643336"/>
    <lineage>
        <taxon>Bacteria</taxon>
        <taxon>Bacillati</taxon>
        <taxon>Bacillota</taxon>
        <taxon>Bacilli</taxon>
        <taxon>Bacillales</taxon>
        <taxon>Bacillaceae</taxon>
        <taxon>Mesobacillus</taxon>
    </lineage>
</organism>
<accession>A0ABS7K1G0</accession>
<gene>
    <name evidence="1" type="ORF">H0185_04570</name>
</gene>
<sequence length="193" mass="21927">MSLFSIVARDNFISIVLDCEESYAPNERTMFREIIPNQSFLIYTGPVDLGVETWELVKTLSFQGVSLKEIALIIHQQWQMKTDLTINTEAVIGGISENGKTQYHIITAEEEVQSFYPKKDESLYYANDVPYQLDTMDELTRTLMMKGMSSIKQAQKAQYKLYETFAGVRPGTSSRAHFMVLKNSSDSHCSILG</sequence>
<proteinExistence type="predicted"/>
<protein>
    <submittedName>
        <fullName evidence="1">Uncharacterized protein</fullName>
    </submittedName>
</protein>
<reference evidence="1 2" key="1">
    <citation type="submission" date="2020-07" db="EMBL/GenBank/DDBJ databases">
        <title>Fungal Genomes of the International Space Station.</title>
        <authorList>
            <person name="Seuylemezian A."/>
            <person name="Singh N.K."/>
            <person name="Wood J."/>
            <person name="Venkateswaran K."/>
        </authorList>
    </citation>
    <scope>NUCLEOTIDE SEQUENCE [LARGE SCALE GENOMIC DNA]</scope>
    <source>
        <strain evidence="1 2">PL-B2</strain>
    </source>
</reference>
<name>A0ABS7K1G0_9BACI</name>
<comment type="caution">
    <text evidence="1">The sequence shown here is derived from an EMBL/GenBank/DDBJ whole genome shotgun (WGS) entry which is preliminary data.</text>
</comment>
<keyword evidence="2" id="KW-1185">Reference proteome</keyword>
<evidence type="ECO:0000313" key="2">
    <source>
        <dbReference type="Proteomes" id="UP000769780"/>
    </source>
</evidence>
<dbReference type="Proteomes" id="UP000769780">
    <property type="component" value="Unassembled WGS sequence"/>
</dbReference>
<dbReference type="EMBL" id="JACWFH010000007">
    <property type="protein sequence ID" value="MBY0096077.1"/>
    <property type="molecule type" value="Genomic_DNA"/>
</dbReference>
<evidence type="ECO:0000313" key="1">
    <source>
        <dbReference type="EMBL" id="MBY0096077.1"/>
    </source>
</evidence>
<dbReference type="RefSeq" id="WP_221871617.1">
    <property type="nucleotide sequence ID" value="NZ_JACWFH010000007.1"/>
</dbReference>